<evidence type="ECO:0000313" key="1">
    <source>
        <dbReference type="EMBL" id="EKN67769.1"/>
    </source>
</evidence>
<comment type="caution">
    <text evidence="1">The sequence shown here is derived from an EMBL/GenBank/DDBJ whole genome shotgun (WGS) entry which is preliminary data.</text>
</comment>
<dbReference type="PATRIC" id="fig|1131731.3.peg.1631"/>
<reference evidence="1 2" key="1">
    <citation type="journal article" date="2012" name="Front. Microbiol.">
        <title>Redundancy and modularity in membrane-associated dissimilatory nitrate reduction in Bacillus.</title>
        <authorList>
            <person name="Heylen K."/>
            <person name="Keltjens J."/>
        </authorList>
    </citation>
    <scope>NUCLEOTIDE SEQUENCE [LARGE SCALE GENOMIC DNA]</scope>
    <source>
        <strain evidence="1 2">LMG 9581</strain>
    </source>
</reference>
<protein>
    <submittedName>
        <fullName evidence="1">Transporter</fullName>
    </submittedName>
</protein>
<gene>
    <name evidence="1" type="ORF">BAZO_07804</name>
</gene>
<name>K6DHH6_SCHAZ</name>
<evidence type="ECO:0000313" key="2">
    <source>
        <dbReference type="Proteomes" id="UP000006315"/>
    </source>
</evidence>
<sequence length="32" mass="3476">MKKPKAQNIIEGITGTILIGFGIKLALEKVHN</sequence>
<dbReference type="Proteomes" id="UP000006315">
    <property type="component" value="Unassembled WGS sequence"/>
</dbReference>
<dbReference type="AlphaFoldDB" id="K6DHH6"/>
<proteinExistence type="predicted"/>
<accession>K6DHH6</accession>
<dbReference type="EMBL" id="AJLR01000045">
    <property type="protein sequence ID" value="EKN67769.1"/>
    <property type="molecule type" value="Genomic_DNA"/>
</dbReference>
<keyword evidence="2" id="KW-1185">Reference proteome</keyword>
<organism evidence="1 2">
    <name type="scientific">Schinkia azotoformans LMG 9581</name>
    <dbReference type="NCBI Taxonomy" id="1131731"/>
    <lineage>
        <taxon>Bacteria</taxon>
        <taxon>Bacillati</taxon>
        <taxon>Bacillota</taxon>
        <taxon>Bacilli</taxon>
        <taxon>Bacillales</taxon>
        <taxon>Bacillaceae</taxon>
        <taxon>Calidifontibacillus/Schinkia group</taxon>
        <taxon>Schinkia</taxon>
    </lineage>
</organism>